<proteinExistence type="inferred from homology"/>
<evidence type="ECO:0000256" key="1">
    <source>
        <dbReference type="ARBA" id="ARBA00004383"/>
    </source>
</evidence>
<dbReference type="GO" id="GO:0055085">
    <property type="term" value="P:transmembrane transport"/>
    <property type="evidence" value="ECO:0007669"/>
    <property type="project" value="InterPro"/>
</dbReference>
<accession>A0A4R5VWV7</accession>
<gene>
    <name evidence="12" type="ORF">E2I14_14430</name>
</gene>
<reference evidence="12 13" key="1">
    <citation type="submission" date="2019-03" db="EMBL/GenBank/DDBJ databases">
        <title>Sapientia aquatica gen. nov., sp. nov., isolated from a crater lake.</title>
        <authorList>
            <person name="Felfoldi T."/>
            <person name="Szabo A."/>
            <person name="Toth E."/>
            <person name="Schumann P."/>
            <person name="Keki Z."/>
            <person name="Marialigeti K."/>
            <person name="Mathe I."/>
        </authorList>
    </citation>
    <scope>NUCLEOTIDE SEQUENCE [LARGE SCALE GENOMIC DNA]</scope>
    <source>
        <strain evidence="12 13">SA-152</strain>
    </source>
</reference>
<dbReference type="InterPro" id="IPR051045">
    <property type="entry name" value="TonB-dependent_transducer"/>
</dbReference>
<feature type="compositionally biased region" description="Pro residues" evidence="10">
    <location>
        <begin position="54"/>
        <end position="77"/>
    </location>
</feature>
<dbReference type="InterPro" id="IPR037682">
    <property type="entry name" value="TonB_C"/>
</dbReference>
<keyword evidence="6" id="KW-0812">Transmembrane</keyword>
<dbReference type="GO" id="GO:0031992">
    <property type="term" value="F:energy transducer activity"/>
    <property type="evidence" value="ECO:0007669"/>
    <property type="project" value="TreeGrafter"/>
</dbReference>
<dbReference type="Pfam" id="PF03544">
    <property type="entry name" value="TonB_C"/>
    <property type="match status" value="1"/>
</dbReference>
<evidence type="ECO:0000256" key="10">
    <source>
        <dbReference type="SAM" id="MobiDB-lite"/>
    </source>
</evidence>
<dbReference type="RefSeq" id="WP_133329749.1">
    <property type="nucleotide sequence ID" value="NZ_SMYL01000008.1"/>
</dbReference>
<dbReference type="EMBL" id="SMYL01000008">
    <property type="protein sequence ID" value="TDK63761.1"/>
    <property type="molecule type" value="Genomic_DNA"/>
</dbReference>
<dbReference type="GO" id="GO:0098797">
    <property type="term" value="C:plasma membrane protein complex"/>
    <property type="evidence" value="ECO:0007669"/>
    <property type="project" value="TreeGrafter"/>
</dbReference>
<keyword evidence="4" id="KW-1003">Cell membrane</keyword>
<evidence type="ECO:0000256" key="6">
    <source>
        <dbReference type="ARBA" id="ARBA00022692"/>
    </source>
</evidence>
<dbReference type="OrthoDB" id="6691688at2"/>
<keyword evidence="3" id="KW-0813">Transport</keyword>
<dbReference type="SUPFAM" id="SSF74653">
    <property type="entry name" value="TolA/TonB C-terminal domain"/>
    <property type="match status" value="1"/>
</dbReference>
<dbReference type="AlphaFoldDB" id="A0A4R5VWV7"/>
<dbReference type="Proteomes" id="UP000294829">
    <property type="component" value="Unassembled WGS sequence"/>
</dbReference>
<dbReference type="PANTHER" id="PTHR33446:SF2">
    <property type="entry name" value="PROTEIN TONB"/>
    <property type="match status" value="1"/>
</dbReference>
<evidence type="ECO:0000259" key="11">
    <source>
        <dbReference type="PROSITE" id="PS52015"/>
    </source>
</evidence>
<dbReference type="InterPro" id="IPR006260">
    <property type="entry name" value="TonB/TolA_C"/>
</dbReference>
<evidence type="ECO:0000256" key="4">
    <source>
        <dbReference type="ARBA" id="ARBA00022475"/>
    </source>
</evidence>
<name>A0A4R5VWV7_9BURK</name>
<keyword evidence="5" id="KW-0997">Cell inner membrane</keyword>
<protein>
    <submittedName>
        <fullName evidence="12">TonB family protein</fullName>
    </submittedName>
</protein>
<evidence type="ECO:0000256" key="7">
    <source>
        <dbReference type="ARBA" id="ARBA00022927"/>
    </source>
</evidence>
<evidence type="ECO:0000256" key="5">
    <source>
        <dbReference type="ARBA" id="ARBA00022519"/>
    </source>
</evidence>
<dbReference type="GO" id="GO:0015031">
    <property type="term" value="P:protein transport"/>
    <property type="evidence" value="ECO:0007669"/>
    <property type="project" value="UniProtKB-KW"/>
</dbReference>
<feature type="region of interest" description="Disordered" evidence="10">
    <location>
        <begin position="51"/>
        <end position="81"/>
    </location>
</feature>
<evidence type="ECO:0000313" key="13">
    <source>
        <dbReference type="Proteomes" id="UP000294829"/>
    </source>
</evidence>
<evidence type="ECO:0000256" key="8">
    <source>
        <dbReference type="ARBA" id="ARBA00022989"/>
    </source>
</evidence>
<dbReference type="NCBIfam" id="TIGR01352">
    <property type="entry name" value="tonB_Cterm"/>
    <property type="match status" value="1"/>
</dbReference>
<comment type="subcellular location">
    <subcellularLocation>
        <location evidence="1">Cell inner membrane</location>
        <topology evidence="1">Single-pass membrane protein</topology>
        <orientation evidence="1">Periplasmic side</orientation>
    </subcellularLocation>
</comment>
<comment type="similarity">
    <text evidence="2">Belongs to the TonB family.</text>
</comment>
<dbReference type="Gene3D" id="3.30.1150.10">
    <property type="match status" value="1"/>
</dbReference>
<evidence type="ECO:0000313" key="12">
    <source>
        <dbReference type="EMBL" id="TDK63761.1"/>
    </source>
</evidence>
<evidence type="ECO:0000256" key="9">
    <source>
        <dbReference type="ARBA" id="ARBA00023136"/>
    </source>
</evidence>
<evidence type="ECO:0000256" key="2">
    <source>
        <dbReference type="ARBA" id="ARBA00006555"/>
    </source>
</evidence>
<feature type="domain" description="TonB C-terminal" evidence="11">
    <location>
        <begin position="141"/>
        <end position="234"/>
    </location>
</feature>
<dbReference type="PANTHER" id="PTHR33446">
    <property type="entry name" value="PROTEIN TONB-RELATED"/>
    <property type="match status" value="1"/>
</dbReference>
<keyword evidence="13" id="KW-1185">Reference proteome</keyword>
<keyword evidence="7" id="KW-0653">Protein transport</keyword>
<organism evidence="12 13">
    <name type="scientific">Sapientia aquatica</name>
    <dbReference type="NCBI Taxonomy" id="1549640"/>
    <lineage>
        <taxon>Bacteria</taxon>
        <taxon>Pseudomonadati</taxon>
        <taxon>Pseudomonadota</taxon>
        <taxon>Betaproteobacteria</taxon>
        <taxon>Burkholderiales</taxon>
        <taxon>Oxalobacteraceae</taxon>
        <taxon>Sapientia</taxon>
    </lineage>
</organism>
<keyword evidence="9" id="KW-0472">Membrane</keyword>
<sequence length="234" mass="24906">MTNTPFLYRFRDQIATLPSLLILAILIVAGIQKAQQIKQAAEDPVVQISLAEPEPTPPAPIPNPITPTPPTPAPQPVSKPISTPTVEQKAVTATPSAEVAAAVPTPVVHAAPVTTTAPPIATPAPAEPPKPNNLSVEANYVAQLRAHLNAIKRYPTGREASQQKPRGKVKVWFVLNRKGVVLEQGIEESSNNILLDDAARKTINRASFSELPESGWAGEASHKFSAELEFIPAG</sequence>
<evidence type="ECO:0000256" key="3">
    <source>
        <dbReference type="ARBA" id="ARBA00022448"/>
    </source>
</evidence>
<dbReference type="PROSITE" id="PS52015">
    <property type="entry name" value="TONB_CTD"/>
    <property type="match status" value="1"/>
</dbReference>
<comment type="caution">
    <text evidence="12">The sequence shown here is derived from an EMBL/GenBank/DDBJ whole genome shotgun (WGS) entry which is preliminary data.</text>
</comment>
<keyword evidence="8" id="KW-1133">Transmembrane helix</keyword>